<protein>
    <recommendedName>
        <fullName evidence="24">Glutamate receptor ionotropic, kainate 2-like</fullName>
    </recommendedName>
</protein>
<name>A0AAV8XE55_9CUCU</name>
<evidence type="ECO:0000256" key="12">
    <source>
        <dbReference type="ARBA" id="ARBA00023286"/>
    </source>
</evidence>
<dbReference type="InterPro" id="IPR028082">
    <property type="entry name" value="Peripla_BP_I"/>
</dbReference>
<dbReference type="FunFam" id="3.40.190.10:FF:000178">
    <property type="entry name" value="Glutamate receptor subunit"/>
    <property type="match status" value="1"/>
</dbReference>
<keyword evidence="13" id="KW-0407">Ion channel</keyword>
<keyword evidence="11" id="KW-0628">Postsynaptic cell membrane</keyword>
<dbReference type="SUPFAM" id="SSF53822">
    <property type="entry name" value="Periplasmic binding protein-like I"/>
    <property type="match status" value="1"/>
</dbReference>
<keyword evidence="17" id="KW-1015">Disulfide bond</keyword>
<dbReference type="Pfam" id="PF00060">
    <property type="entry name" value="Lig_chan"/>
    <property type="match status" value="1"/>
</dbReference>
<dbReference type="Pfam" id="PF01094">
    <property type="entry name" value="ANF_receptor"/>
    <property type="match status" value="1"/>
</dbReference>
<evidence type="ECO:0000256" key="9">
    <source>
        <dbReference type="ARBA" id="ARBA00023170"/>
    </source>
</evidence>
<evidence type="ECO:0000256" key="14">
    <source>
        <dbReference type="ARBA" id="ARBA00034104"/>
    </source>
</evidence>
<feature type="domain" description="Ionotropic glutamate receptor L-glutamate and glycine-binding" evidence="21">
    <location>
        <begin position="424"/>
        <end position="489"/>
    </location>
</feature>
<evidence type="ECO:0000256" key="13">
    <source>
        <dbReference type="ARBA" id="ARBA00023303"/>
    </source>
</evidence>
<sequence length="906" mass="102939">MKIVWQNALLILSFVAYQYFCLSHHSTIGVLRTENYSQIKVPLDYLLDKKNAEYGYFRDDKNNPKSRYEAINELVSKYDSFEASKTLCNMMQNPKGLAAVFGVDSLTSAILQSTCDHFEIPYFITSWRPPTTKVYKTVLNFFPEAKLFAQALSEVVKSLQWNNFVIIYETEEGLIRMQEILKLQTFESTGGKKTNILVKQLGTGADHRSLLKEIKVLTEINIILDCSTENILPILKQAMDVGVLYLGSNVFLTSLDAHTLDYSSLKTTANITTIRLFDNNNPTITNVMKLNKNEIKTETILFHDALLLLTDTVNALLNTNDLTMSPIDCNGPDMSRTGYTIVAYMKHKQPPNDTLSGPLIFDTKTGNRIDFNVHLVEIQDDREIAVWYSNNTLVLTRDFAEASDAAVSNLQKTTVIVASNFLEPYLMERKEEGEILTGNNRYQGYSMDLITEIAKIVNFKFEFHVGNYGPSKLDPKKKKWTGLIGEILERRAHLAISDLTVTHQRREVVDFSMPYMTLGIGILHRKPAKEEVNMFAFLDPFSITVWIYTATLYLIISVVLYFIARMTPGDWENPHPCDEHPEELENTWDISNCMWLTLGSIMTQGSDILTKGISSRICVSMWWFFSLIMVNSYMANLTAFLTKNRMEPTIESAEQLAKQSKVKYGTVDGGATQAFFRDTNYSTYKRMWEMMDSASPSVFEKTNPNGVTRVQNTPRQLYAFLMESTQIEYEIETKCDLRKVGNLLDRKHYGIAMPMNAPYRTAINKAILQLSEKGKLEELKKKWWKDKRTEPSCDNTPIENSDAMDLANVGGIFLVLGIGAALAVVLGLAEFLWNIRNICVEEHITYWEALKVEVKFACCIWKSKKKVKPVTSGSSASGSHKDERIDNKSLVHSIMHSAGSFMNLNN</sequence>
<evidence type="ECO:0000256" key="1">
    <source>
        <dbReference type="ARBA" id="ARBA00008685"/>
    </source>
</evidence>
<feature type="binding site" evidence="15">
    <location>
        <position position="672"/>
    </location>
    <ligand>
        <name>L-glutamate</name>
        <dbReference type="ChEBI" id="CHEBI:29985"/>
    </ligand>
</feature>
<dbReference type="EMBL" id="JAPWTK010000718">
    <property type="protein sequence ID" value="KAJ8936719.1"/>
    <property type="molecule type" value="Genomic_DNA"/>
</dbReference>
<evidence type="ECO:0000256" key="18">
    <source>
        <dbReference type="SAM" id="Phobius"/>
    </source>
</evidence>
<evidence type="ECO:0000256" key="2">
    <source>
        <dbReference type="ARBA" id="ARBA00022448"/>
    </source>
</evidence>
<dbReference type="FunFam" id="3.40.190.10:FF:000061">
    <property type="entry name" value="Glutamate receptor, ionotropic kainate"/>
    <property type="match status" value="1"/>
</dbReference>
<evidence type="ECO:0000259" key="21">
    <source>
        <dbReference type="SMART" id="SM00918"/>
    </source>
</evidence>
<evidence type="ECO:0000259" key="20">
    <source>
        <dbReference type="SMART" id="SM00079"/>
    </source>
</evidence>
<feature type="transmembrane region" description="Helical" evidence="18">
    <location>
        <begin position="806"/>
        <end position="828"/>
    </location>
</feature>
<proteinExistence type="inferred from homology"/>
<accession>A0AAV8XE55</accession>
<comment type="similarity">
    <text evidence="1">Belongs to the glutamate-gated ion channel (TC 1.A.10.1) family.</text>
</comment>
<keyword evidence="2" id="KW-0813">Transport</keyword>
<keyword evidence="6" id="KW-0770">Synapse</keyword>
<dbReference type="InterPro" id="IPR001320">
    <property type="entry name" value="Iontro_rcpt_C"/>
</dbReference>
<comment type="caution">
    <text evidence="22">The sequence shown here is derived from an EMBL/GenBank/DDBJ whole genome shotgun (WGS) entry which is preliminary data.</text>
</comment>
<evidence type="ECO:0000256" key="8">
    <source>
        <dbReference type="ARBA" id="ARBA00023136"/>
    </source>
</evidence>
<comment type="subcellular location">
    <subcellularLocation>
        <location evidence="14">Postsynaptic cell membrane</location>
        <topology evidence="14">Multi-pass membrane protein</topology>
    </subcellularLocation>
</comment>
<dbReference type="Gene3D" id="3.40.50.2300">
    <property type="match status" value="2"/>
</dbReference>
<keyword evidence="12" id="KW-1071">Ligand-gated ion channel</keyword>
<evidence type="ECO:0000256" key="6">
    <source>
        <dbReference type="ARBA" id="ARBA00023018"/>
    </source>
</evidence>
<feature type="binding site" evidence="15">
    <location>
        <position position="500"/>
    </location>
    <ligand>
        <name>L-glutamate</name>
        <dbReference type="ChEBI" id="CHEBI:29985"/>
    </ligand>
</feature>
<keyword evidence="19" id="KW-0732">Signal</keyword>
<dbReference type="SUPFAM" id="SSF53850">
    <property type="entry name" value="Periplasmic binding protein-like II"/>
    <property type="match status" value="1"/>
</dbReference>
<evidence type="ECO:0000313" key="22">
    <source>
        <dbReference type="EMBL" id="KAJ8936719.1"/>
    </source>
</evidence>
<feature type="site" description="Interaction with the cone snail toxin Con-ikot-ikot" evidence="16">
    <location>
        <position position="677"/>
    </location>
</feature>
<feature type="domain" description="Ionotropic glutamate receptor C-terminal" evidence="20">
    <location>
        <begin position="414"/>
        <end position="786"/>
    </location>
</feature>
<evidence type="ECO:0000256" key="7">
    <source>
        <dbReference type="ARBA" id="ARBA00023065"/>
    </source>
</evidence>
<evidence type="ECO:0000256" key="19">
    <source>
        <dbReference type="SAM" id="SignalP"/>
    </source>
</evidence>
<feature type="signal peptide" evidence="19">
    <location>
        <begin position="1"/>
        <end position="23"/>
    </location>
</feature>
<keyword evidence="10" id="KW-0325">Glycoprotein</keyword>
<keyword evidence="3" id="KW-1003">Cell membrane</keyword>
<dbReference type="Pfam" id="PF10613">
    <property type="entry name" value="Lig_chan-Glu_bd"/>
    <property type="match status" value="1"/>
</dbReference>
<dbReference type="InterPro" id="IPR001828">
    <property type="entry name" value="ANF_lig-bd_rcpt"/>
</dbReference>
<dbReference type="FunFam" id="1.10.287.70:FF:000010">
    <property type="entry name" value="Putative glutamate receptor ionotropic kainate 1"/>
    <property type="match status" value="1"/>
</dbReference>
<feature type="binding site" evidence="15">
    <location>
        <position position="505"/>
    </location>
    <ligand>
        <name>L-glutamate</name>
        <dbReference type="ChEBI" id="CHEBI:29985"/>
    </ligand>
</feature>
<keyword evidence="8 18" id="KW-0472">Membrane</keyword>
<dbReference type="InterPro" id="IPR019594">
    <property type="entry name" value="Glu/Gly-bd"/>
</dbReference>
<dbReference type="SMART" id="SM00918">
    <property type="entry name" value="Lig_chan-Glu_bd"/>
    <property type="match status" value="1"/>
</dbReference>
<keyword evidence="23" id="KW-1185">Reference proteome</keyword>
<reference evidence="22" key="1">
    <citation type="journal article" date="2023" name="Insect Mol. Biol.">
        <title>Genome sequencing provides insights into the evolution of gene families encoding plant cell wall-degrading enzymes in longhorned beetles.</title>
        <authorList>
            <person name="Shin N.R."/>
            <person name="Okamura Y."/>
            <person name="Kirsch R."/>
            <person name="Pauchet Y."/>
        </authorList>
    </citation>
    <scope>NUCLEOTIDE SEQUENCE</scope>
    <source>
        <strain evidence="22">AMC_N1</strain>
    </source>
</reference>
<dbReference type="Gene3D" id="1.10.287.70">
    <property type="match status" value="1"/>
</dbReference>
<feature type="chain" id="PRO_5043586290" description="Glutamate receptor ionotropic, kainate 2-like" evidence="19">
    <location>
        <begin position="24"/>
        <end position="906"/>
    </location>
</feature>
<dbReference type="SMART" id="SM00079">
    <property type="entry name" value="PBPe"/>
    <property type="match status" value="1"/>
</dbReference>
<evidence type="ECO:0000256" key="4">
    <source>
        <dbReference type="ARBA" id="ARBA00022692"/>
    </source>
</evidence>
<dbReference type="InterPro" id="IPR001508">
    <property type="entry name" value="Iono_Glu_rcpt_met"/>
</dbReference>
<dbReference type="GO" id="GO:0045211">
    <property type="term" value="C:postsynaptic membrane"/>
    <property type="evidence" value="ECO:0007669"/>
    <property type="project" value="UniProtKB-SubCell"/>
</dbReference>
<evidence type="ECO:0000256" key="17">
    <source>
        <dbReference type="PIRSR" id="PIRSR601508-3"/>
    </source>
</evidence>
<evidence type="ECO:0000256" key="5">
    <source>
        <dbReference type="ARBA" id="ARBA00022989"/>
    </source>
</evidence>
<dbReference type="PANTHER" id="PTHR18966">
    <property type="entry name" value="IONOTROPIC GLUTAMATE RECEPTOR"/>
    <property type="match status" value="1"/>
</dbReference>
<evidence type="ECO:0000256" key="15">
    <source>
        <dbReference type="PIRSR" id="PIRSR601508-1"/>
    </source>
</evidence>
<evidence type="ECO:0000256" key="16">
    <source>
        <dbReference type="PIRSR" id="PIRSR601508-2"/>
    </source>
</evidence>
<gene>
    <name evidence="22" type="ORF">NQ318_007078</name>
</gene>
<feature type="binding site" evidence="15">
    <location>
        <position position="723"/>
    </location>
    <ligand>
        <name>L-glutamate</name>
        <dbReference type="ChEBI" id="CHEBI:29985"/>
    </ligand>
</feature>
<dbReference type="Proteomes" id="UP001162162">
    <property type="component" value="Unassembled WGS sequence"/>
</dbReference>
<evidence type="ECO:0000256" key="10">
    <source>
        <dbReference type="ARBA" id="ARBA00023180"/>
    </source>
</evidence>
<keyword evidence="5 18" id="KW-1133">Transmembrane helix</keyword>
<keyword evidence="4 18" id="KW-0812">Transmembrane</keyword>
<organism evidence="22 23">
    <name type="scientific">Aromia moschata</name>
    <dbReference type="NCBI Taxonomy" id="1265417"/>
    <lineage>
        <taxon>Eukaryota</taxon>
        <taxon>Metazoa</taxon>
        <taxon>Ecdysozoa</taxon>
        <taxon>Arthropoda</taxon>
        <taxon>Hexapoda</taxon>
        <taxon>Insecta</taxon>
        <taxon>Pterygota</taxon>
        <taxon>Neoptera</taxon>
        <taxon>Endopterygota</taxon>
        <taxon>Coleoptera</taxon>
        <taxon>Polyphaga</taxon>
        <taxon>Cucujiformia</taxon>
        <taxon>Chrysomeloidea</taxon>
        <taxon>Cerambycidae</taxon>
        <taxon>Cerambycinae</taxon>
        <taxon>Callichromatini</taxon>
        <taxon>Aromia</taxon>
    </lineage>
</organism>
<feature type="disulfide bond" evidence="17">
    <location>
        <begin position="735"/>
        <end position="793"/>
    </location>
</feature>
<evidence type="ECO:0008006" key="24">
    <source>
        <dbReference type="Google" id="ProtNLM"/>
    </source>
</evidence>
<feature type="transmembrane region" description="Helical" evidence="18">
    <location>
        <begin position="621"/>
        <end position="641"/>
    </location>
</feature>
<dbReference type="Gene3D" id="3.40.190.10">
    <property type="entry name" value="Periplasmic binding protein-like II"/>
    <property type="match status" value="2"/>
</dbReference>
<feature type="site" description="Crucial to convey clamshell closure to channel opening" evidence="16">
    <location>
        <position position="650"/>
    </location>
</feature>
<evidence type="ECO:0000256" key="11">
    <source>
        <dbReference type="ARBA" id="ARBA00023257"/>
    </source>
</evidence>
<keyword evidence="9" id="KW-0675">Receptor</keyword>
<evidence type="ECO:0000256" key="3">
    <source>
        <dbReference type="ARBA" id="ARBA00022475"/>
    </source>
</evidence>
<dbReference type="GO" id="GO:0015276">
    <property type="term" value="F:ligand-gated monoatomic ion channel activity"/>
    <property type="evidence" value="ECO:0007669"/>
    <property type="project" value="InterPro"/>
</dbReference>
<dbReference type="SUPFAM" id="SSF81324">
    <property type="entry name" value="Voltage-gated potassium channels"/>
    <property type="match status" value="1"/>
</dbReference>
<keyword evidence="7" id="KW-0406">Ion transport</keyword>
<dbReference type="PRINTS" id="PR00177">
    <property type="entry name" value="NMDARECEPTOR"/>
</dbReference>
<feature type="transmembrane region" description="Helical" evidence="18">
    <location>
        <begin position="545"/>
        <end position="564"/>
    </location>
</feature>
<dbReference type="InterPro" id="IPR015683">
    <property type="entry name" value="Ionotropic_Glu_rcpt"/>
</dbReference>
<evidence type="ECO:0000313" key="23">
    <source>
        <dbReference type="Proteomes" id="UP001162162"/>
    </source>
</evidence>
<dbReference type="AlphaFoldDB" id="A0AAV8XE55"/>
<dbReference type="GO" id="GO:0038023">
    <property type="term" value="F:signaling receptor activity"/>
    <property type="evidence" value="ECO:0007669"/>
    <property type="project" value="InterPro"/>
</dbReference>